<feature type="transmembrane region" description="Helical" evidence="9">
    <location>
        <begin position="80"/>
        <end position="100"/>
    </location>
</feature>
<dbReference type="GO" id="GO:0005886">
    <property type="term" value="C:plasma membrane"/>
    <property type="evidence" value="ECO:0007669"/>
    <property type="project" value="UniProtKB-SubCell"/>
</dbReference>
<evidence type="ECO:0000313" key="11">
    <source>
        <dbReference type="Proteomes" id="UP000252081"/>
    </source>
</evidence>
<evidence type="ECO:0000256" key="4">
    <source>
        <dbReference type="ARBA" id="ARBA00022692"/>
    </source>
</evidence>
<proteinExistence type="inferred from homology"/>
<dbReference type="InterPro" id="IPR000109">
    <property type="entry name" value="POT_fam"/>
</dbReference>
<keyword evidence="5" id="KW-0571">Peptide transport</keyword>
<reference evidence="10 11" key="1">
    <citation type="submission" date="2018-07" db="EMBL/GenBank/DDBJ databases">
        <title>A draft genome of a endophytic bacteria, a new species of Pedobacter.</title>
        <authorList>
            <person name="Zhang Z.D."/>
            <person name="Chen Z.J."/>
        </authorList>
    </citation>
    <scope>NUCLEOTIDE SEQUENCE [LARGE SCALE GENOMIC DNA]</scope>
    <source>
        <strain evidence="10 11">RS10</strain>
    </source>
</reference>
<dbReference type="Pfam" id="PF00854">
    <property type="entry name" value="PTR2"/>
    <property type="match status" value="2"/>
</dbReference>
<dbReference type="RefSeq" id="WP_113947481.1">
    <property type="nucleotide sequence ID" value="NZ_QNQU01000002.1"/>
</dbReference>
<dbReference type="InterPro" id="IPR005279">
    <property type="entry name" value="Dipep/tripep_permease"/>
</dbReference>
<protein>
    <submittedName>
        <fullName evidence="10">MFS transporter</fullName>
    </submittedName>
</protein>
<organism evidence="10 11">
    <name type="scientific">Pedobacter miscanthi</name>
    <dbReference type="NCBI Taxonomy" id="2259170"/>
    <lineage>
        <taxon>Bacteria</taxon>
        <taxon>Pseudomonadati</taxon>
        <taxon>Bacteroidota</taxon>
        <taxon>Sphingobacteriia</taxon>
        <taxon>Sphingobacteriales</taxon>
        <taxon>Sphingobacteriaceae</taxon>
        <taxon>Pedobacter</taxon>
    </lineage>
</organism>
<sequence length="553" mass="61347">MPAANQTKHPKGLKFLFLSEMWERFGYYLMIGIFTLYLKDVKAGFAMTEAESADLYGTFIALVFLTPFLGGLLADRYLGYAKSIVIGGIMMGVGYCLMGVHSLPMLYLAMTLVILGNGFFKPNISTLLGNIYSTPEYQAKKDDGYNIFYMGINVGAFICNFFGAALYIMLGWEYAFLAAGIGMFIGVVVFISGLRHYRAFDIKKGMADGDMPFIKICLLILLPSIIAGVIGWILPTKLIGHPLVGSTSTDAFIFACFPVIYFYSTLFFKASKQEKRPIAALLTIFVVVILFWAVFKQNGTALTTWADRYTDRSLTNTTAKNTFSNLSLSQNLIYKKDSVAKYDHAFRLQKVDGVVQKEFNYPVYFKNVPAAEIPKEGGDVELWATNLSQSINPAWVILLTPLVVAFFTWLRSRGKEPSTASKIIFGIFISAISVLVMITAVYIGKNGTEKVSVLWLMGTYGVITIGELFLSPMGLSLVSKLSPARITSLMMGGWFVSTSIGNKLSGVLATLWDTYEDKANFFWVNFSLLMASAVIGLVLLKWLNNIMKEYGIK</sequence>
<dbReference type="SUPFAM" id="SSF103473">
    <property type="entry name" value="MFS general substrate transporter"/>
    <property type="match status" value="2"/>
</dbReference>
<evidence type="ECO:0000256" key="7">
    <source>
        <dbReference type="ARBA" id="ARBA00023136"/>
    </source>
</evidence>
<evidence type="ECO:0000256" key="3">
    <source>
        <dbReference type="ARBA" id="ARBA00022475"/>
    </source>
</evidence>
<comment type="subcellular location">
    <subcellularLocation>
        <location evidence="1">Cell membrane</location>
        <topology evidence="1">Multi-pass membrane protein</topology>
    </subcellularLocation>
    <subcellularLocation>
        <location evidence="8">Membrane</location>
        <topology evidence="8">Multi-pass membrane protein</topology>
    </subcellularLocation>
</comment>
<feature type="transmembrane region" description="Helical" evidence="9">
    <location>
        <begin position="147"/>
        <end position="168"/>
    </location>
</feature>
<evidence type="ECO:0000256" key="9">
    <source>
        <dbReference type="SAM" id="Phobius"/>
    </source>
</evidence>
<dbReference type="InterPro" id="IPR050171">
    <property type="entry name" value="MFS_Transporters"/>
</dbReference>
<dbReference type="InterPro" id="IPR036259">
    <property type="entry name" value="MFS_trans_sf"/>
</dbReference>
<evidence type="ECO:0000313" key="10">
    <source>
        <dbReference type="EMBL" id="RBQ11567.1"/>
    </source>
</evidence>
<dbReference type="AlphaFoldDB" id="A0A366LCD8"/>
<gene>
    <name evidence="10" type="ORF">DRW42_03680</name>
</gene>
<feature type="transmembrane region" description="Helical" evidence="9">
    <location>
        <begin position="489"/>
        <end position="509"/>
    </location>
</feature>
<keyword evidence="6 9" id="KW-1133">Transmembrane helix</keyword>
<dbReference type="PROSITE" id="PS01023">
    <property type="entry name" value="PTR2_2"/>
    <property type="match status" value="1"/>
</dbReference>
<dbReference type="PANTHER" id="PTHR23517">
    <property type="entry name" value="RESISTANCE PROTEIN MDTM, PUTATIVE-RELATED-RELATED"/>
    <property type="match status" value="1"/>
</dbReference>
<feature type="transmembrane region" description="Helical" evidence="9">
    <location>
        <begin position="423"/>
        <end position="443"/>
    </location>
</feature>
<evidence type="ECO:0000256" key="2">
    <source>
        <dbReference type="ARBA" id="ARBA00022448"/>
    </source>
</evidence>
<keyword evidence="5" id="KW-0653">Protein transport</keyword>
<feature type="transmembrane region" description="Helical" evidence="9">
    <location>
        <begin position="213"/>
        <end position="234"/>
    </location>
</feature>
<comment type="similarity">
    <text evidence="8">Belongs to the major facilitator superfamily. Proton-dependent oligopeptide transporter (POT/PTR) (TC 2.A.17) family.</text>
</comment>
<evidence type="ECO:0000256" key="5">
    <source>
        <dbReference type="ARBA" id="ARBA00022856"/>
    </source>
</evidence>
<dbReference type="InterPro" id="IPR018456">
    <property type="entry name" value="PTR2_symporter_CS"/>
</dbReference>
<keyword evidence="7 9" id="KW-0472">Membrane</keyword>
<feature type="transmembrane region" description="Helical" evidence="9">
    <location>
        <begin position="246"/>
        <end position="266"/>
    </location>
</feature>
<accession>A0A366LCD8</accession>
<keyword evidence="4 8" id="KW-0812">Transmembrane</keyword>
<feature type="transmembrane region" description="Helical" evidence="9">
    <location>
        <begin position="521"/>
        <end position="543"/>
    </location>
</feature>
<name>A0A366LCD8_9SPHI</name>
<feature type="transmembrane region" description="Helical" evidence="9">
    <location>
        <begin position="53"/>
        <end position="74"/>
    </location>
</feature>
<keyword evidence="11" id="KW-1185">Reference proteome</keyword>
<feature type="transmembrane region" description="Helical" evidence="9">
    <location>
        <begin position="455"/>
        <end position="477"/>
    </location>
</feature>
<dbReference type="PANTHER" id="PTHR23517:SF15">
    <property type="entry name" value="PROTON-DEPENDENT OLIGOPEPTIDE FAMILY TRANSPORT PROTEIN"/>
    <property type="match status" value="1"/>
</dbReference>
<dbReference type="EMBL" id="QNQU01000002">
    <property type="protein sequence ID" value="RBQ11567.1"/>
    <property type="molecule type" value="Genomic_DNA"/>
</dbReference>
<dbReference type="CDD" id="cd17346">
    <property type="entry name" value="MFS_DtpA_like"/>
    <property type="match status" value="1"/>
</dbReference>
<dbReference type="NCBIfam" id="TIGR00924">
    <property type="entry name" value="yjdL_sub1_fam"/>
    <property type="match status" value="1"/>
</dbReference>
<feature type="transmembrane region" description="Helical" evidence="9">
    <location>
        <begin position="174"/>
        <end position="192"/>
    </location>
</feature>
<feature type="transmembrane region" description="Helical" evidence="9">
    <location>
        <begin position="393"/>
        <end position="411"/>
    </location>
</feature>
<evidence type="ECO:0000256" key="1">
    <source>
        <dbReference type="ARBA" id="ARBA00004651"/>
    </source>
</evidence>
<feature type="transmembrane region" description="Helical" evidence="9">
    <location>
        <begin position="278"/>
        <end position="295"/>
    </location>
</feature>
<evidence type="ECO:0000256" key="6">
    <source>
        <dbReference type="ARBA" id="ARBA00022989"/>
    </source>
</evidence>
<dbReference type="GO" id="GO:0006857">
    <property type="term" value="P:oligopeptide transport"/>
    <property type="evidence" value="ECO:0007669"/>
    <property type="project" value="InterPro"/>
</dbReference>
<dbReference type="Gene3D" id="1.20.1250.20">
    <property type="entry name" value="MFS general substrate transporter like domains"/>
    <property type="match status" value="2"/>
</dbReference>
<keyword evidence="2 8" id="KW-0813">Transport</keyword>
<dbReference type="GO" id="GO:1904680">
    <property type="term" value="F:peptide transmembrane transporter activity"/>
    <property type="evidence" value="ECO:0007669"/>
    <property type="project" value="InterPro"/>
</dbReference>
<evidence type="ECO:0000256" key="8">
    <source>
        <dbReference type="RuleBase" id="RU003755"/>
    </source>
</evidence>
<comment type="caution">
    <text evidence="10">The sequence shown here is derived from an EMBL/GenBank/DDBJ whole genome shotgun (WGS) entry which is preliminary data.</text>
</comment>
<keyword evidence="3" id="KW-1003">Cell membrane</keyword>
<feature type="transmembrane region" description="Helical" evidence="9">
    <location>
        <begin position="25"/>
        <end position="41"/>
    </location>
</feature>
<dbReference type="OrthoDB" id="9772725at2"/>
<dbReference type="Proteomes" id="UP000252081">
    <property type="component" value="Unassembled WGS sequence"/>
</dbReference>